<gene>
    <name evidence="1" type="ORF">FRZ44_11480</name>
</gene>
<dbReference type="AlphaFoldDB" id="A0A5J6MHZ8"/>
<evidence type="ECO:0008006" key="3">
    <source>
        <dbReference type="Google" id="ProtNLM"/>
    </source>
</evidence>
<keyword evidence="2" id="KW-1185">Reference proteome</keyword>
<reference evidence="1 2" key="1">
    <citation type="submission" date="2019-08" db="EMBL/GenBank/DDBJ databases">
        <title>Hyperibacter terrae gen. nov., sp. nov. and Hyperibacter viscosus sp. nov., two new members in the family Rhodospirillaceae isolated from the rhizosphere of Hypericum perforatum.</title>
        <authorList>
            <person name="Noviana Z."/>
        </authorList>
    </citation>
    <scope>NUCLEOTIDE SEQUENCE [LARGE SCALE GENOMIC DNA]</scope>
    <source>
        <strain evidence="1 2">R5913</strain>
    </source>
</reference>
<name>A0A5J6MHZ8_9PROT</name>
<dbReference type="KEGG" id="htq:FRZ44_11480"/>
<proteinExistence type="predicted"/>
<dbReference type="Proteomes" id="UP000326202">
    <property type="component" value="Chromosome"/>
</dbReference>
<accession>A0A5J6MHZ8</accession>
<evidence type="ECO:0000313" key="1">
    <source>
        <dbReference type="EMBL" id="QEX15860.1"/>
    </source>
</evidence>
<dbReference type="EMBL" id="CP042906">
    <property type="protein sequence ID" value="QEX15860.1"/>
    <property type="molecule type" value="Genomic_DNA"/>
</dbReference>
<protein>
    <recommendedName>
        <fullName evidence="3">DUF3558 domain-containing protein</fullName>
    </recommendedName>
</protein>
<organism evidence="1 2">
    <name type="scientific">Hypericibacter terrae</name>
    <dbReference type="NCBI Taxonomy" id="2602015"/>
    <lineage>
        <taxon>Bacteria</taxon>
        <taxon>Pseudomonadati</taxon>
        <taxon>Pseudomonadota</taxon>
        <taxon>Alphaproteobacteria</taxon>
        <taxon>Rhodospirillales</taxon>
        <taxon>Dongiaceae</taxon>
        <taxon>Hypericibacter</taxon>
    </lineage>
</organism>
<sequence length="177" mass="18368">MTLCLLAGLEGCADSPSVPEPTPAPAPSAADWIKAGDGSYTHKPSGAVCATSVQGFALKGLDLSATEGSLGICNYTDSAGHVAQIRVRHYLPGVGETALAIENDKKLMESSTDQNLSSAIRAGPGPAIDGQTSLRDVITVRRNDLLIDCAAWEKMSRSDGISPIMDFAINCLHMPGG</sequence>
<evidence type="ECO:0000313" key="2">
    <source>
        <dbReference type="Proteomes" id="UP000326202"/>
    </source>
</evidence>